<dbReference type="InterPro" id="IPR036259">
    <property type="entry name" value="MFS_trans_sf"/>
</dbReference>
<sequence length="495" mass="53436">MVDDKPRPALTAKTKILYGLGSTGTGINLRTSNAFLMIFYSQAIGVPAAAVATVMMIAAIFDALVDPFVGQVSDNLRTRWGRRHPLMYAAALPTALAYFLIWSPPDFLSPSALPLYLLGCLLVLRFCDTLFELPAVSLAPELTSDYAGRTGLIAVRRAFEMGGGYLMVLAGYEWFMRETANGGGGVSSPEGYHMLGLVGGLMIFSTILVSTYSTHRFIPFLSSPPQRKLAFRDFLREMKQTLDNKAFIIIAAAGAIYATGVGVTQSLQVYLNLYFWGLSQGQVALLATIQIPASLLGVALAPVLVRRYGKKFTAILFPALALTTTLASPTLQLLGLLPEGSALFAYLATEAVISQVMFVIGVATVPSMVADVVEESEVRTGRRSEGLVFSADNMARKFVSSFGVFIAGLILTFVAFPVRAHPGQVDGDVLNHLVLMWMGSITLFIGGSIVVVSFFPITRERHENNLRILAERGAPLPADDGALLPPDEDLSPRRI</sequence>
<feature type="transmembrane region" description="Helical" evidence="2">
    <location>
        <begin position="246"/>
        <end position="271"/>
    </location>
</feature>
<feature type="transmembrane region" description="Helical" evidence="2">
    <location>
        <begin position="192"/>
        <end position="212"/>
    </location>
</feature>
<feature type="transmembrane region" description="Helical" evidence="2">
    <location>
        <begin position="115"/>
        <end position="133"/>
    </location>
</feature>
<comment type="similarity">
    <text evidence="1">Belongs to the sodium:galactoside symporter (TC 2.A.2) family.</text>
</comment>
<dbReference type="EMBL" id="LT598653">
    <property type="protein sequence ID" value="SBV32538.1"/>
    <property type="molecule type" value="Genomic_DNA"/>
</dbReference>
<keyword evidence="2" id="KW-1133">Transmembrane helix</keyword>
<name>A0A1Y5PRB9_9SPHN</name>
<dbReference type="KEGG" id="sphu:SPPYR_1418"/>
<feature type="transmembrane region" description="Helical" evidence="2">
    <location>
        <begin position="351"/>
        <end position="373"/>
    </location>
</feature>
<evidence type="ECO:0000256" key="2">
    <source>
        <dbReference type="SAM" id="Phobius"/>
    </source>
</evidence>
<keyword evidence="2" id="KW-0812">Transmembrane</keyword>
<feature type="transmembrane region" description="Helical" evidence="2">
    <location>
        <begin position="394"/>
        <end position="416"/>
    </location>
</feature>
<accession>A0A1Y5PRB9</accession>
<dbReference type="GO" id="GO:0008643">
    <property type="term" value="P:carbohydrate transport"/>
    <property type="evidence" value="ECO:0007669"/>
    <property type="project" value="InterPro"/>
</dbReference>
<evidence type="ECO:0000256" key="1">
    <source>
        <dbReference type="ARBA" id="ARBA00009617"/>
    </source>
</evidence>
<organism evidence="3">
    <name type="scientific">uncultured Sphingopyxis sp</name>
    <dbReference type="NCBI Taxonomy" id="310581"/>
    <lineage>
        <taxon>Bacteria</taxon>
        <taxon>Pseudomonadati</taxon>
        <taxon>Pseudomonadota</taxon>
        <taxon>Alphaproteobacteria</taxon>
        <taxon>Sphingomonadales</taxon>
        <taxon>Sphingomonadaceae</taxon>
        <taxon>Sphingopyxis</taxon>
        <taxon>environmental samples</taxon>
    </lineage>
</organism>
<dbReference type="Gene3D" id="1.20.1250.20">
    <property type="entry name" value="MFS general substrate transporter like domains"/>
    <property type="match status" value="2"/>
</dbReference>
<feature type="transmembrane region" description="Helical" evidence="2">
    <location>
        <begin position="436"/>
        <end position="457"/>
    </location>
</feature>
<evidence type="ECO:0008006" key="4">
    <source>
        <dbReference type="Google" id="ProtNLM"/>
    </source>
</evidence>
<feature type="transmembrane region" description="Helical" evidence="2">
    <location>
        <begin position="154"/>
        <end position="172"/>
    </location>
</feature>
<dbReference type="GO" id="GO:0005886">
    <property type="term" value="C:plasma membrane"/>
    <property type="evidence" value="ECO:0007669"/>
    <property type="project" value="TreeGrafter"/>
</dbReference>
<protein>
    <recommendedName>
        <fullName evidence="4">MFS transporter</fullName>
    </recommendedName>
</protein>
<reference evidence="3" key="1">
    <citation type="submission" date="2016-03" db="EMBL/GenBank/DDBJ databases">
        <authorList>
            <person name="Ploux O."/>
        </authorList>
    </citation>
    <scope>NUCLEOTIDE SEQUENCE</scope>
    <source>
        <strain evidence="3">UC10</strain>
    </source>
</reference>
<dbReference type="SUPFAM" id="SSF103473">
    <property type="entry name" value="MFS general substrate transporter"/>
    <property type="match status" value="1"/>
</dbReference>
<feature type="transmembrane region" description="Helical" evidence="2">
    <location>
        <begin position="86"/>
        <end position="103"/>
    </location>
</feature>
<feature type="transmembrane region" description="Helical" evidence="2">
    <location>
        <begin position="312"/>
        <end position="331"/>
    </location>
</feature>
<proteinExistence type="inferred from homology"/>
<gene>
    <name evidence="3" type="ORF">SPPYR_1418</name>
</gene>
<dbReference type="PANTHER" id="PTHR11328:SF24">
    <property type="entry name" value="MAJOR FACILITATOR SUPERFAMILY (MFS) PROFILE DOMAIN-CONTAINING PROTEIN"/>
    <property type="match status" value="1"/>
</dbReference>
<dbReference type="InterPro" id="IPR039672">
    <property type="entry name" value="MFS_2"/>
</dbReference>
<dbReference type="AlphaFoldDB" id="A0A1Y5PRB9"/>
<keyword evidence="2" id="KW-0472">Membrane</keyword>
<feature type="transmembrane region" description="Helical" evidence="2">
    <location>
        <begin position="283"/>
        <end position="305"/>
    </location>
</feature>
<evidence type="ECO:0000313" key="3">
    <source>
        <dbReference type="EMBL" id="SBV32538.1"/>
    </source>
</evidence>
<dbReference type="RefSeq" id="WP_184100626.1">
    <property type="nucleotide sequence ID" value="NZ_LT598653.1"/>
</dbReference>
<dbReference type="GO" id="GO:0015293">
    <property type="term" value="F:symporter activity"/>
    <property type="evidence" value="ECO:0007669"/>
    <property type="project" value="InterPro"/>
</dbReference>
<dbReference type="Pfam" id="PF13347">
    <property type="entry name" value="MFS_2"/>
    <property type="match status" value="1"/>
</dbReference>
<dbReference type="PANTHER" id="PTHR11328">
    <property type="entry name" value="MAJOR FACILITATOR SUPERFAMILY DOMAIN-CONTAINING PROTEIN"/>
    <property type="match status" value="1"/>
</dbReference>
<feature type="transmembrane region" description="Helical" evidence="2">
    <location>
        <begin position="38"/>
        <end position="65"/>
    </location>
</feature>